<evidence type="ECO:0000313" key="3">
    <source>
        <dbReference type="Proteomes" id="UP000503540"/>
    </source>
</evidence>
<gene>
    <name evidence="2" type="ORF">F5544_04605</name>
</gene>
<feature type="compositionally biased region" description="Pro residues" evidence="1">
    <location>
        <begin position="13"/>
        <end position="24"/>
    </location>
</feature>
<feature type="region of interest" description="Disordered" evidence="1">
    <location>
        <begin position="1"/>
        <end position="32"/>
    </location>
</feature>
<accession>A0A6G9Y6G2</accession>
<dbReference type="RefSeq" id="WP_167472023.1">
    <property type="nucleotide sequence ID" value="NZ_CP046172.1"/>
</dbReference>
<name>A0A6G9Y6G2_9NOCA</name>
<dbReference type="Proteomes" id="UP000503540">
    <property type="component" value="Chromosome"/>
</dbReference>
<reference evidence="2 3" key="1">
    <citation type="journal article" date="2019" name="ACS Chem. Biol.">
        <title>Identification and Mobilization of a Cryptic Antibiotic Biosynthesis Gene Locus from a Human-Pathogenic Nocardia Isolate.</title>
        <authorList>
            <person name="Herisse M."/>
            <person name="Ishida K."/>
            <person name="Porter J.L."/>
            <person name="Howden B."/>
            <person name="Hertweck C."/>
            <person name="Stinear T.P."/>
            <person name="Pidot S.J."/>
        </authorList>
    </citation>
    <scope>NUCLEOTIDE SEQUENCE [LARGE SCALE GENOMIC DNA]</scope>
    <source>
        <strain evidence="2 3">AUSMDU00012717</strain>
    </source>
</reference>
<proteinExistence type="predicted"/>
<dbReference type="EMBL" id="CP046172">
    <property type="protein sequence ID" value="QIS08835.1"/>
    <property type="molecule type" value="Genomic_DNA"/>
</dbReference>
<keyword evidence="3" id="KW-1185">Reference proteome</keyword>
<dbReference type="AlphaFoldDB" id="A0A6G9Y6G2"/>
<organism evidence="2 3">
    <name type="scientific">Nocardia arthritidis</name>
    <dbReference type="NCBI Taxonomy" id="228602"/>
    <lineage>
        <taxon>Bacteria</taxon>
        <taxon>Bacillati</taxon>
        <taxon>Actinomycetota</taxon>
        <taxon>Actinomycetes</taxon>
        <taxon>Mycobacteriales</taxon>
        <taxon>Nocardiaceae</taxon>
        <taxon>Nocardia</taxon>
    </lineage>
</organism>
<dbReference type="KEGG" id="nah:F5544_04605"/>
<sequence length="270" mass="29735">MSDGDDEQQPQQQPLPQPEQPAEPSPTSVRADVAKGLPRVSLATVLETVEAAYKDGLNPTRSQIAARVGQTTNSGAFTSRMATCMIYGVFEPGGPGSVRITDIALDLFDEHKRPDALIALWMSVPIYRSIFEQYNGKTLPQDTGIESDLIRLGLAPKRASSIRATMMAAAELVGLRATAKDRLVVPASRIPAVQSQAEKKRLDHTVERGPGYAQFCLSENSTAAINLWIWEFRKQERRDEILRICDRLREIEQEFLDDDDPEDGPSSAAA</sequence>
<evidence type="ECO:0000313" key="2">
    <source>
        <dbReference type="EMBL" id="QIS08835.1"/>
    </source>
</evidence>
<evidence type="ECO:0000256" key="1">
    <source>
        <dbReference type="SAM" id="MobiDB-lite"/>
    </source>
</evidence>
<protein>
    <submittedName>
        <fullName evidence="2">Uncharacterized protein</fullName>
    </submittedName>
</protein>